<evidence type="ECO:0000256" key="4">
    <source>
        <dbReference type="ARBA" id="ARBA00023065"/>
    </source>
</evidence>
<feature type="domain" description="CusB-like barrel-sandwich hybrid" evidence="5">
    <location>
        <begin position="184"/>
        <end position="304"/>
    </location>
</feature>
<dbReference type="RefSeq" id="WP_123177918.1">
    <property type="nucleotide sequence ID" value="NZ_QWDD01000003.1"/>
</dbReference>
<dbReference type="SUPFAM" id="SSF111369">
    <property type="entry name" value="HlyD-like secretion proteins"/>
    <property type="match status" value="1"/>
</dbReference>
<evidence type="ECO:0000259" key="5">
    <source>
        <dbReference type="Pfam" id="PF25919"/>
    </source>
</evidence>
<dbReference type="InterPro" id="IPR058790">
    <property type="entry name" value="BSH_CusB"/>
</dbReference>
<dbReference type="Gene3D" id="2.40.50.100">
    <property type="match status" value="1"/>
</dbReference>
<dbReference type="GO" id="GO:0022857">
    <property type="term" value="F:transmembrane transporter activity"/>
    <property type="evidence" value="ECO:0007669"/>
    <property type="project" value="InterPro"/>
</dbReference>
<keyword evidence="9" id="KW-1185">Reference proteome</keyword>
<dbReference type="FunFam" id="2.40.420.20:FF:000003">
    <property type="entry name" value="Cation efflux system protein cusB"/>
    <property type="match status" value="1"/>
</dbReference>
<dbReference type="PANTHER" id="PTHR30097:SF15">
    <property type="entry name" value="CATION EFFLUX SYSTEM PROTEIN CUSB"/>
    <property type="match status" value="1"/>
</dbReference>
<dbReference type="Proteomes" id="UP000268623">
    <property type="component" value="Unassembled WGS sequence"/>
</dbReference>
<keyword evidence="4" id="KW-0406">Ion transport</keyword>
<feature type="domain" description="CzcB-like C-terminal circularly permuted SH3-like" evidence="7">
    <location>
        <begin position="392"/>
        <end position="452"/>
    </location>
</feature>
<dbReference type="InterPro" id="IPR058649">
    <property type="entry name" value="CzcB_C"/>
</dbReference>
<dbReference type="GO" id="GO:0046914">
    <property type="term" value="F:transition metal ion binding"/>
    <property type="evidence" value="ECO:0007669"/>
    <property type="project" value="TreeGrafter"/>
</dbReference>
<proteinExistence type="inferred from homology"/>
<dbReference type="InterPro" id="IPR051909">
    <property type="entry name" value="MFP_Cation_Efflux"/>
</dbReference>
<dbReference type="FunFam" id="2.40.30.170:FF:000010">
    <property type="entry name" value="Efflux RND transporter periplasmic adaptor subunit"/>
    <property type="match status" value="1"/>
</dbReference>
<dbReference type="Pfam" id="PF25954">
    <property type="entry name" value="Beta-barrel_RND_2"/>
    <property type="match status" value="1"/>
</dbReference>
<dbReference type="GO" id="GO:0016020">
    <property type="term" value="C:membrane"/>
    <property type="evidence" value="ECO:0007669"/>
    <property type="project" value="InterPro"/>
</dbReference>
<feature type="domain" description="CusB-like beta-barrel" evidence="6">
    <location>
        <begin position="310"/>
        <end position="385"/>
    </location>
</feature>
<dbReference type="PANTHER" id="PTHR30097">
    <property type="entry name" value="CATION EFFLUX SYSTEM PROTEIN CUSB"/>
    <property type="match status" value="1"/>
</dbReference>
<sequence>MTRRYVILLLGIAVFAAVFARLVEGRFPWSAPSETPRAIPNVSDGAPASTGPIIYYRDPDGRPAYSLAPKKTSAGKDYLPERASEEVSFEDKPPLVPAARGERRVRFYRNPMGLPDTSSVPKKDSMGMDYIPVYEDESQDASTVTISPGKLQKTGVRSEPVERRTLSVPVRATGRIEFDPRRISIVSLRFEGFIESVEKFVEGDYVRKGQPLMRIYGPNVSSAAAEYVAVLKTRRGEAIEAAGIEAARLRLRNLGLDDDAIAAIARARSVPHHILWRAPQDGHILERTALNGMRAAPGDMLFRIVDHSVVWVLADIAERDIALIAPGQKVDVRPRAYPDRAFKGQVALIYPHLNMETRTARVRIELPNPDGLLRGDMYADVDIAAGGNEKALTVPESAVIDTGKRQVAIVDKGEGRFEPREVKIGRRGEGFVEIKSGVNENERVVTAANFLIDAESNLKAALRALDQGEAGK</sequence>
<dbReference type="AlphaFoldDB" id="A0A3M9XJL2"/>
<dbReference type="OrthoDB" id="9806939at2"/>
<organism evidence="8 9">
    <name type="scientific">Methylocystis hirsuta</name>
    <dbReference type="NCBI Taxonomy" id="369798"/>
    <lineage>
        <taxon>Bacteria</taxon>
        <taxon>Pseudomonadati</taxon>
        <taxon>Pseudomonadota</taxon>
        <taxon>Alphaproteobacteria</taxon>
        <taxon>Hyphomicrobiales</taxon>
        <taxon>Methylocystaceae</taxon>
        <taxon>Methylocystis</taxon>
    </lineage>
</organism>
<keyword evidence="2" id="KW-0813">Transport</keyword>
<protein>
    <submittedName>
        <fullName evidence="8">Efflux RND transporter periplasmic adaptor subunit</fullName>
    </submittedName>
</protein>
<evidence type="ECO:0000256" key="2">
    <source>
        <dbReference type="ARBA" id="ARBA00022448"/>
    </source>
</evidence>
<dbReference type="GO" id="GO:0015679">
    <property type="term" value="P:plasma membrane copper ion transport"/>
    <property type="evidence" value="ECO:0007669"/>
    <property type="project" value="TreeGrafter"/>
</dbReference>
<evidence type="ECO:0000313" key="9">
    <source>
        <dbReference type="Proteomes" id="UP000268623"/>
    </source>
</evidence>
<dbReference type="Gene3D" id="2.40.420.20">
    <property type="match status" value="1"/>
</dbReference>
<dbReference type="GO" id="GO:0060003">
    <property type="term" value="P:copper ion export"/>
    <property type="evidence" value="ECO:0007669"/>
    <property type="project" value="TreeGrafter"/>
</dbReference>
<evidence type="ECO:0000259" key="6">
    <source>
        <dbReference type="Pfam" id="PF25954"/>
    </source>
</evidence>
<dbReference type="InterPro" id="IPR058792">
    <property type="entry name" value="Beta-barrel_RND_2"/>
</dbReference>
<dbReference type="Pfam" id="PF25919">
    <property type="entry name" value="BSH_CusB"/>
    <property type="match status" value="1"/>
</dbReference>
<comment type="caution">
    <text evidence="8">The sequence shown here is derived from an EMBL/GenBank/DDBJ whole genome shotgun (WGS) entry which is preliminary data.</text>
</comment>
<evidence type="ECO:0000259" key="7">
    <source>
        <dbReference type="Pfam" id="PF25975"/>
    </source>
</evidence>
<dbReference type="EMBL" id="QWDD01000003">
    <property type="protein sequence ID" value="RNJ48174.1"/>
    <property type="molecule type" value="Genomic_DNA"/>
</dbReference>
<evidence type="ECO:0000313" key="8">
    <source>
        <dbReference type="EMBL" id="RNJ48174.1"/>
    </source>
</evidence>
<name>A0A3M9XJL2_9HYPH</name>
<accession>A0A3M9XJL2</accession>
<gene>
    <name evidence="8" type="ORF">D1O30_20385</name>
</gene>
<dbReference type="Gene3D" id="2.40.30.170">
    <property type="match status" value="1"/>
</dbReference>
<evidence type="ECO:0000256" key="1">
    <source>
        <dbReference type="ARBA" id="ARBA00009477"/>
    </source>
</evidence>
<dbReference type="InterPro" id="IPR006143">
    <property type="entry name" value="RND_pump_MFP"/>
</dbReference>
<keyword evidence="3" id="KW-0732">Signal</keyword>
<comment type="similarity">
    <text evidence="1">Belongs to the membrane fusion protein (MFP) (TC 8.A.1) family.</text>
</comment>
<dbReference type="NCBIfam" id="TIGR01730">
    <property type="entry name" value="RND_mfp"/>
    <property type="match status" value="1"/>
</dbReference>
<dbReference type="GO" id="GO:0030288">
    <property type="term" value="C:outer membrane-bounded periplasmic space"/>
    <property type="evidence" value="ECO:0007669"/>
    <property type="project" value="TreeGrafter"/>
</dbReference>
<evidence type="ECO:0000256" key="3">
    <source>
        <dbReference type="ARBA" id="ARBA00022729"/>
    </source>
</evidence>
<reference evidence="8 9" key="1">
    <citation type="submission" date="2018-08" db="EMBL/GenBank/DDBJ databases">
        <title>Genome sequence of Methylocystis hirsuta CSC1, a methanotroph able to accumulate PHAs.</title>
        <authorList>
            <person name="Bordel S."/>
            <person name="Rodriguez E."/>
            <person name="Gancedo J."/>
            <person name="Munoz R."/>
        </authorList>
    </citation>
    <scope>NUCLEOTIDE SEQUENCE [LARGE SCALE GENOMIC DNA]</scope>
    <source>
        <strain evidence="8 9">CSC1</strain>
    </source>
</reference>
<dbReference type="Pfam" id="PF25975">
    <property type="entry name" value="CzcB_C"/>
    <property type="match status" value="1"/>
</dbReference>